<accession>A0ABY4IWM5</accession>
<proteinExistence type="predicted"/>
<gene>
    <name evidence="2" type="ORF">KV397_00010</name>
</gene>
<dbReference type="SUPFAM" id="SSF50985">
    <property type="entry name" value="RCC1/BLIP-II"/>
    <property type="match status" value="1"/>
</dbReference>
<dbReference type="PRINTS" id="PR00633">
    <property type="entry name" value="RCCNDNSATION"/>
</dbReference>
<dbReference type="PROSITE" id="PS50012">
    <property type="entry name" value="RCC1_3"/>
    <property type="match status" value="4"/>
</dbReference>
<name>A0ABY4IWM5_9MICO</name>
<dbReference type="InterPro" id="IPR006311">
    <property type="entry name" value="TAT_signal"/>
</dbReference>
<dbReference type="PANTHER" id="PTHR22870">
    <property type="entry name" value="REGULATOR OF CHROMOSOME CONDENSATION"/>
    <property type="match status" value="1"/>
</dbReference>
<organism evidence="2 3">
    <name type="scientific">Microbacterium aurugineum</name>
    <dbReference type="NCBI Taxonomy" id="2851642"/>
    <lineage>
        <taxon>Bacteria</taxon>
        <taxon>Bacillati</taxon>
        <taxon>Actinomycetota</taxon>
        <taxon>Actinomycetes</taxon>
        <taxon>Micrococcales</taxon>
        <taxon>Microbacteriaceae</taxon>
        <taxon>Microbacterium</taxon>
    </lineage>
</organism>
<keyword evidence="3" id="KW-1185">Reference proteome</keyword>
<dbReference type="InterPro" id="IPR009091">
    <property type="entry name" value="RCC1/BLIP-II"/>
</dbReference>
<dbReference type="EMBL" id="CP078078">
    <property type="protein sequence ID" value="UPL16251.1"/>
    <property type="molecule type" value="Genomic_DNA"/>
</dbReference>
<dbReference type="PANTHER" id="PTHR22870:SF408">
    <property type="entry name" value="OS09G0560450 PROTEIN"/>
    <property type="match status" value="1"/>
</dbReference>
<evidence type="ECO:0000313" key="2">
    <source>
        <dbReference type="EMBL" id="UPL16251.1"/>
    </source>
</evidence>
<dbReference type="InterPro" id="IPR000408">
    <property type="entry name" value="Reg_chr_condens"/>
</dbReference>
<dbReference type="Proteomes" id="UP000830631">
    <property type="component" value="Chromosome"/>
</dbReference>
<evidence type="ECO:0000256" key="1">
    <source>
        <dbReference type="ARBA" id="ARBA00022737"/>
    </source>
</evidence>
<keyword evidence="1" id="KW-0677">Repeat</keyword>
<evidence type="ECO:0008006" key="4">
    <source>
        <dbReference type="Google" id="ProtNLM"/>
    </source>
</evidence>
<dbReference type="PROSITE" id="PS51318">
    <property type="entry name" value="TAT"/>
    <property type="match status" value="1"/>
</dbReference>
<dbReference type="InterPro" id="IPR051210">
    <property type="entry name" value="Ub_ligase/GEF_domain"/>
</dbReference>
<dbReference type="Gene3D" id="2.130.10.30">
    <property type="entry name" value="Regulator of chromosome condensation 1/beta-lactamase-inhibitor protein II"/>
    <property type="match status" value="2"/>
</dbReference>
<reference evidence="2 3" key="1">
    <citation type="submission" date="2021-06" db="EMBL/GenBank/DDBJ databases">
        <title>Genome-based taxonomic framework of Microbacterium strains isolated from marine environment, the description of four new species and reclassification of four preexisting species.</title>
        <authorList>
            <person name="Lee S.D."/>
            <person name="Kim S.-M."/>
            <person name="Byeon Y.-S."/>
            <person name="Yang H.L."/>
            <person name="Kim I.S."/>
        </authorList>
    </citation>
    <scope>NUCLEOTIDE SEQUENCE [LARGE SCALE GENOMIC DNA]</scope>
    <source>
        <strain evidence="2 3">KSW4-10</strain>
    </source>
</reference>
<dbReference type="Pfam" id="PF00415">
    <property type="entry name" value="RCC1"/>
    <property type="match status" value="2"/>
</dbReference>
<evidence type="ECO:0000313" key="3">
    <source>
        <dbReference type="Proteomes" id="UP000830631"/>
    </source>
</evidence>
<protein>
    <recommendedName>
        <fullName evidence="4">Alpha-tubulin suppressor</fullName>
    </recommendedName>
</protein>
<sequence>MGSREGGRSRRTLLASGGLLVALATVMLVAVPSQASLQDAGAVQASVRSTDAVPIQFAGIDAGESYSIGWTPDGALYTWGTNANGVLGDGSTGGSRLIPERVVALNGEVVIEASAGINTAIALTQDGEVFTWGNSTVSGTTPTPTSHPFFASLADPVVGVSSGGFYYLAWTESGALYSWGDSGGGRLGRAATGQSPPARVTAQAMLTRNVEDASAGRFGGAARVDGGSTVIAWGNLLGAASGSIVTGITTPPAAGVTVGSNNTLVWTASGDLFHGTTSALSPVAGVTGVVGAAASVPSAGISSFYAWTSGGQLFAWGANAGGQLGLGTNSTAVADPTLVPLAPGSLTREVGAGAGHALYLGQEGTFASAGSNGTGQLGTGNTTPRNAFGATVPIYRWP</sequence>
<dbReference type="RefSeq" id="WP_261811859.1">
    <property type="nucleotide sequence ID" value="NZ_CP078078.1"/>
</dbReference>